<sequence>MLKHINRVGLSSFQALKTLRSSVIKSIRPKGTTKSIAATNLVAKAQNPSKTHFIEHNQVSIAQIFSSDSKVRKTAAVSLGKRISQSSYRLLLTTGKKGVDKVLSLKPIHDKINQLKGNRNLQDFLLLTDSTYRVVQNAGKATIHRARHFGQPRSKLAPPPPTTFRAGNYARVLQREEGSLWLWVQFSMLALPGSWALYKVTSDENIKTRWREYILTTREQLLKLANH</sequence>
<reference evidence="1 2" key="1">
    <citation type="submission" date="2023-04" db="EMBL/GenBank/DDBJ databases">
        <title>Genome of Basidiobolus ranarum AG-B5.</title>
        <authorList>
            <person name="Stajich J.E."/>
            <person name="Carter-House D."/>
            <person name="Gryganskyi A."/>
        </authorList>
    </citation>
    <scope>NUCLEOTIDE SEQUENCE [LARGE SCALE GENOMIC DNA]</scope>
    <source>
        <strain evidence="1 2">AG-B5</strain>
    </source>
</reference>
<keyword evidence="2" id="KW-1185">Reference proteome</keyword>
<accession>A0ABR2WQZ3</accession>
<dbReference type="Proteomes" id="UP001479436">
    <property type="component" value="Unassembled WGS sequence"/>
</dbReference>
<protein>
    <submittedName>
        <fullName evidence="1">Uncharacterized protein</fullName>
    </submittedName>
</protein>
<name>A0ABR2WQZ3_9FUNG</name>
<dbReference type="EMBL" id="JASJQH010000527">
    <property type="protein sequence ID" value="KAK9763941.1"/>
    <property type="molecule type" value="Genomic_DNA"/>
</dbReference>
<gene>
    <name evidence="1" type="ORF">K7432_008962</name>
</gene>
<organism evidence="1 2">
    <name type="scientific">Basidiobolus ranarum</name>
    <dbReference type="NCBI Taxonomy" id="34480"/>
    <lineage>
        <taxon>Eukaryota</taxon>
        <taxon>Fungi</taxon>
        <taxon>Fungi incertae sedis</taxon>
        <taxon>Zoopagomycota</taxon>
        <taxon>Entomophthoromycotina</taxon>
        <taxon>Basidiobolomycetes</taxon>
        <taxon>Basidiobolales</taxon>
        <taxon>Basidiobolaceae</taxon>
        <taxon>Basidiobolus</taxon>
    </lineage>
</organism>
<evidence type="ECO:0000313" key="1">
    <source>
        <dbReference type="EMBL" id="KAK9763941.1"/>
    </source>
</evidence>
<comment type="caution">
    <text evidence="1">The sequence shown here is derived from an EMBL/GenBank/DDBJ whole genome shotgun (WGS) entry which is preliminary data.</text>
</comment>
<proteinExistence type="predicted"/>
<evidence type="ECO:0000313" key="2">
    <source>
        <dbReference type="Proteomes" id="UP001479436"/>
    </source>
</evidence>